<evidence type="ECO:0000313" key="2">
    <source>
        <dbReference type="Proteomes" id="UP000075606"/>
    </source>
</evidence>
<accession>A0A150X5Q3</accession>
<dbReference type="InterPro" id="IPR058595">
    <property type="entry name" value="Avidin-like"/>
</dbReference>
<keyword evidence="2" id="KW-1185">Reference proteome</keyword>
<sequence>MINYNDKRFRAIENSPNGEVSGDLVFHYKQEGNQLVCQYFGGKILEGWLEGTVDENGVIEMNYTQVNTKLEQKTGKCTSTPEILPNGKIRLHENWQWTSGDLTKGSSILEEI</sequence>
<dbReference type="OrthoDB" id="5684515at2"/>
<dbReference type="RefSeq" id="WP_068223091.1">
    <property type="nucleotide sequence ID" value="NZ_CP139724.1"/>
</dbReference>
<dbReference type="Proteomes" id="UP000075606">
    <property type="component" value="Unassembled WGS sequence"/>
</dbReference>
<organism evidence="1 2">
    <name type="scientific">Roseivirga spongicola</name>
    <dbReference type="NCBI Taxonomy" id="333140"/>
    <lineage>
        <taxon>Bacteria</taxon>
        <taxon>Pseudomonadati</taxon>
        <taxon>Bacteroidota</taxon>
        <taxon>Cytophagia</taxon>
        <taxon>Cytophagales</taxon>
        <taxon>Roseivirgaceae</taxon>
        <taxon>Roseivirga</taxon>
    </lineage>
</organism>
<name>A0A150X5Q3_9BACT</name>
<proteinExistence type="predicted"/>
<protein>
    <submittedName>
        <fullName evidence="1">N-acetylglutamate synthase</fullName>
    </submittedName>
</protein>
<gene>
    <name evidence="1" type="ORF">AWW68_14900</name>
</gene>
<dbReference type="STRING" id="333140.AWW68_14900"/>
<comment type="caution">
    <text evidence="1">The sequence shown here is derived from an EMBL/GenBank/DDBJ whole genome shotgun (WGS) entry which is preliminary data.</text>
</comment>
<dbReference type="EMBL" id="LRPC01000028">
    <property type="protein sequence ID" value="KYG73952.1"/>
    <property type="molecule type" value="Genomic_DNA"/>
</dbReference>
<reference evidence="1 2" key="1">
    <citation type="submission" date="2016-01" db="EMBL/GenBank/DDBJ databases">
        <title>Genome sequencing of Roseivirga spongicola UST030701-084.</title>
        <authorList>
            <person name="Selvaratnam C."/>
            <person name="Thevarajoo S."/>
            <person name="Goh K.M."/>
            <person name="Ee R."/>
            <person name="Chan K.-G."/>
            <person name="Chong C.S."/>
        </authorList>
    </citation>
    <scope>NUCLEOTIDE SEQUENCE [LARGE SCALE GENOMIC DNA]</scope>
    <source>
        <strain evidence="1 2">UST030701-084</strain>
    </source>
</reference>
<evidence type="ECO:0000313" key="1">
    <source>
        <dbReference type="EMBL" id="KYG73952.1"/>
    </source>
</evidence>
<dbReference type="AlphaFoldDB" id="A0A150X5Q3"/>
<dbReference type="Pfam" id="PF26421">
    <property type="entry name" value="Avidin_like"/>
    <property type="match status" value="1"/>
</dbReference>